<evidence type="ECO:0008006" key="3">
    <source>
        <dbReference type="Google" id="ProtNLM"/>
    </source>
</evidence>
<dbReference type="AlphaFoldDB" id="A0A518K603"/>
<gene>
    <name evidence="1" type="ORF">Spa11_14030</name>
</gene>
<dbReference type="EMBL" id="CP036349">
    <property type="protein sequence ID" value="QDV73207.1"/>
    <property type="molecule type" value="Genomic_DNA"/>
</dbReference>
<reference evidence="1 2" key="1">
    <citation type="submission" date="2019-02" db="EMBL/GenBank/DDBJ databases">
        <title>Deep-cultivation of Planctomycetes and their phenomic and genomic characterization uncovers novel biology.</title>
        <authorList>
            <person name="Wiegand S."/>
            <person name="Jogler M."/>
            <person name="Boedeker C."/>
            <person name="Pinto D."/>
            <person name="Vollmers J."/>
            <person name="Rivas-Marin E."/>
            <person name="Kohn T."/>
            <person name="Peeters S.H."/>
            <person name="Heuer A."/>
            <person name="Rast P."/>
            <person name="Oberbeckmann S."/>
            <person name="Bunk B."/>
            <person name="Jeske O."/>
            <person name="Meyerdierks A."/>
            <person name="Storesund J.E."/>
            <person name="Kallscheuer N."/>
            <person name="Luecker S."/>
            <person name="Lage O.M."/>
            <person name="Pohl T."/>
            <person name="Merkel B.J."/>
            <person name="Hornburger P."/>
            <person name="Mueller R.-W."/>
            <person name="Bruemmer F."/>
            <person name="Labrenz M."/>
            <person name="Spormann A.M."/>
            <person name="Op den Camp H."/>
            <person name="Overmann J."/>
            <person name="Amann R."/>
            <person name="Jetten M.S.M."/>
            <person name="Mascher T."/>
            <person name="Medema M.H."/>
            <person name="Devos D.P."/>
            <person name="Kaster A.-K."/>
            <person name="Ovreas L."/>
            <person name="Rohde M."/>
            <person name="Galperin M.Y."/>
            <person name="Jogler C."/>
        </authorList>
    </citation>
    <scope>NUCLEOTIDE SEQUENCE [LARGE SCALE GENOMIC DNA]</scope>
    <source>
        <strain evidence="1 2">Spa11</strain>
    </source>
</reference>
<dbReference type="KEGG" id="bmei:Spa11_14030"/>
<protein>
    <recommendedName>
        <fullName evidence="3">PEP-CTERM protein-sorting domain-containing protein</fullName>
    </recommendedName>
</protein>
<name>A0A518K603_9BACT</name>
<evidence type="ECO:0000313" key="1">
    <source>
        <dbReference type="EMBL" id="QDV73207.1"/>
    </source>
</evidence>
<accession>A0A518K603</accession>
<dbReference type="RefSeq" id="WP_145109793.1">
    <property type="nucleotide sequence ID" value="NZ_CP036349.1"/>
</dbReference>
<sequence>MRLTHIATAIIMCCALEYSSAGTVTLSDGTFNDTAWDVVTNPAVYGYSTATQFPLGGSPGMFREIRTVSTATNGFQVYDVTGWHFNTAQVYDPADGEILSLDYSEDALFIQGTQRLYGRIAIRQDGFLYRSKAEYLSGFSDSQWRHFELTGLTASDFEVFFNGIFLPTGNPDFSETGSPIEFGVYRELFDGSNARDIRMGLDNWQVVLTTTGIPEPTSVVLAATGALLALRRRS</sequence>
<evidence type="ECO:0000313" key="2">
    <source>
        <dbReference type="Proteomes" id="UP000316426"/>
    </source>
</evidence>
<keyword evidence="2" id="KW-1185">Reference proteome</keyword>
<dbReference type="Proteomes" id="UP000316426">
    <property type="component" value="Chromosome"/>
</dbReference>
<organism evidence="1 2">
    <name type="scientific">Botrimarina mediterranea</name>
    <dbReference type="NCBI Taxonomy" id="2528022"/>
    <lineage>
        <taxon>Bacteria</taxon>
        <taxon>Pseudomonadati</taxon>
        <taxon>Planctomycetota</taxon>
        <taxon>Planctomycetia</taxon>
        <taxon>Pirellulales</taxon>
        <taxon>Lacipirellulaceae</taxon>
        <taxon>Botrimarina</taxon>
    </lineage>
</organism>
<proteinExistence type="predicted"/>